<keyword evidence="2" id="KW-0067">ATP-binding</keyword>
<dbReference type="Pfam" id="PF02661">
    <property type="entry name" value="Fic"/>
    <property type="match status" value="1"/>
</dbReference>
<evidence type="ECO:0000313" key="6">
    <source>
        <dbReference type="Proteomes" id="UP000188298"/>
    </source>
</evidence>
<dbReference type="InterPro" id="IPR036597">
    <property type="entry name" value="Fido-like_dom_sf"/>
</dbReference>
<evidence type="ECO:0000256" key="2">
    <source>
        <dbReference type="PIRSR" id="PIRSR640198-2"/>
    </source>
</evidence>
<dbReference type="Proteomes" id="UP000188298">
    <property type="component" value="Chromosome"/>
</dbReference>
<accession>A0A1Q2LFM2</accession>
<dbReference type="KEGG" id="hbl:XJ32_02675"/>
<gene>
    <name evidence="5" type="ORF">XJ32_02675</name>
</gene>
<evidence type="ECO:0000256" key="3">
    <source>
        <dbReference type="PIRSR" id="PIRSR640198-3"/>
    </source>
</evidence>
<evidence type="ECO:0000313" key="5">
    <source>
        <dbReference type="EMBL" id="AQQ59193.1"/>
    </source>
</evidence>
<sequence length="235" mass="26680">MFALSQLSVLERERLFKTLRINITHHSNAIEGLTLSFGETKTLLESGKTANNKPLDEQLVVLGFANAYDVIIREASDKSRILESSFIKDIHYLIFENAFKVMPHLVAKPIGAFRTNQAKIIGLQVKLTLPHLIAQELENLLFLYPSNALSLEQIAYFHISFEKVHPFSDGNGRTGRLIMTYQAIQNDFIPPLIINEQRKAYLELLEQCQMQNDITAFTLFLQECQAQSLALISSK</sequence>
<dbReference type="EMBL" id="CP019645">
    <property type="protein sequence ID" value="AQQ59193.1"/>
    <property type="molecule type" value="Genomic_DNA"/>
</dbReference>
<dbReference type="PANTHER" id="PTHR13504">
    <property type="entry name" value="FIDO DOMAIN-CONTAINING PROTEIN DDB_G0283145"/>
    <property type="match status" value="1"/>
</dbReference>
<dbReference type="AlphaFoldDB" id="A0A1Q2LFM2"/>
<proteinExistence type="predicted"/>
<dbReference type="GO" id="GO:0005524">
    <property type="term" value="F:ATP binding"/>
    <property type="evidence" value="ECO:0007669"/>
    <property type="project" value="UniProtKB-KW"/>
</dbReference>
<name>A0A1Q2LFM2_9HELI</name>
<protein>
    <submittedName>
        <fullName evidence="5">Cell filamentation protein Fic</fullName>
    </submittedName>
</protein>
<dbReference type="InterPro" id="IPR003812">
    <property type="entry name" value="Fido"/>
</dbReference>
<dbReference type="SUPFAM" id="SSF140931">
    <property type="entry name" value="Fic-like"/>
    <property type="match status" value="1"/>
</dbReference>
<feature type="domain" description="Fido" evidence="4">
    <location>
        <begin position="82"/>
        <end position="223"/>
    </location>
</feature>
<keyword evidence="2" id="KW-0547">Nucleotide-binding</keyword>
<dbReference type="RefSeq" id="WP_077388276.1">
    <property type="nucleotide sequence ID" value="NZ_CP019645.1"/>
</dbReference>
<feature type="binding site" evidence="2">
    <location>
        <begin position="169"/>
        <end position="176"/>
    </location>
    <ligand>
        <name>ATP</name>
        <dbReference type="ChEBI" id="CHEBI:30616"/>
    </ligand>
</feature>
<evidence type="ECO:0000256" key="1">
    <source>
        <dbReference type="PIRSR" id="PIRSR640198-1"/>
    </source>
</evidence>
<dbReference type="PROSITE" id="PS51459">
    <property type="entry name" value="FIDO"/>
    <property type="match status" value="1"/>
</dbReference>
<feature type="active site" evidence="1">
    <location>
        <position position="165"/>
    </location>
</feature>
<reference evidence="5 6" key="1">
    <citation type="submission" date="2017-02" db="EMBL/GenBank/DDBJ databases">
        <title>Whole genome sequencing of Helicobacter bilis strain AAQJH.</title>
        <authorList>
            <person name="Conlan S."/>
            <person name="Thomas P.J."/>
            <person name="Mullikin J."/>
            <person name="Palmore T.N."/>
            <person name="Frank K.M."/>
            <person name="Segre J.A."/>
        </authorList>
    </citation>
    <scope>NUCLEOTIDE SEQUENCE [LARGE SCALE GENOMIC DNA]</scope>
    <source>
        <strain evidence="5 6">AAQJH</strain>
    </source>
</reference>
<dbReference type="InterPro" id="IPR040198">
    <property type="entry name" value="Fido_containing"/>
</dbReference>
<dbReference type="PANTHER" id="PTHR13504:SF38">
    <property type="entry name" value="FIDO DOMAIN-CONTAINING PROTEIN"/>
    <property type="match status" value="1"/>
</dbReference>
<feature type="site" description="Important for autoinhibition of adenylyltransferase activity" evidence="3">
    <location>
        <position position="31"/>
    </location>
</feature>
<dbReference type="Gene3D" id="1.10.3290.10">
    <property type="entry name" value="Fido-like domain"/>
    <property type="match status" value="1"/>
</dbReference>
<evidence type="ECO:0000259" key="4">
    <source>
        <dbReference type="PROSITE" id="PS51459"/>
    </source>
</evidence>
<organism evidence="5 6">
    <name type="scientific">Helicobacter bilis</name>
    <dbReference type="NCBI Taxonomy" id="37372"/>
    <lineage>
        <taxon>Bacteria</taxon>
        <taxon>Pseudomonadati</taxon>
        <taxon>Campylobacterota</taxon>
        <taxon>Epsilonproteobacteria</taxon>
        <taxon>Campylobacterales</taxon>
        <taxon>Helicobacteraceae</taxon>
        <taxon>Helicobacter</taxon>
    </lineage>
</organism>